<dbReference type="GO" id="GO:0004061">
    <property type="term" value="F:arylformamidase activity"/>
    <property type="evidence" value="ECO:0007669"/>
    <property type="project" value="InterPro"/>
</dbReference>
<organism evidence="3 4">
    <name type="scientific">Biomphalaria glabrata</name>
    <name type="common">Bloodfluke planorb</name>
    <name type="synonym">Freshwater snail</name>
    <dbReference type="NCBI Taxonomy" id="6526"/>
    <lineage>
        <taxon>Eukaryota</taxon>
        <taxon>Metazoa</taxon>
        <taxon>Spiralia</taxon>
        <taxon>Lophotrochozoa</taxon>
        <taxon>Mollusca</taxon>
        <taxon>Gastropoda</taxon>
        <taxon>Heterobranchia</taxon>
        <taxon>Euthyneura</taxon>
        <taxon>Panpulmonata</taxon>
        <taxon>Hygrophila</taxon>
        <taxon>Lymnaeoidea</taxon>
        <taxon>Planorbidae</taxon>
        <taxon>Biomphalaria</taxon>
    </lineage>
</organism>
<dbReference type="GO" id="GO:0019441">
    <property type="term" value="P:L-tryptophan catabolic process to kynurenine"/>
    <property type="evidence" value="ECO:0007669"/>
    <property type="project" value="InterPro"/>
</dbReference>
<evidence type="ECO:0000313" key="3">
    <source>
        <dbReference type="EnsemblMetazoa" id="BGLB027167-PA"/>
    </source>
</evidence>
<dbReference type="EnsemblMetazoa" id="BGLB027167-RA">
    <property type="protein sequence ID" value="BGLB027167-PA"/>
    <property type="gene ID" value="BGLB027167"/>
</dbReference>
<feature type="chain" id="PRO_5014285065" evidence="2">
    <location>
        <begin position="19"/>
        <end position="282"/>
    </location>
</feature>
<comment type="similarity">
    <text evidence="1">Belongs to the Cyclase 1 superfamily.</text>
</comment>
<dbReference type="OMA" id="MPMKMAK"/>
<dbReference type="OrthoDB" id="7108654at2759"/>
<keyword evidence="5" id="KW-1185">Reference proteome</keyword>
<dbReference type="Pfam" id="PF04199">
    <property type="entry name" value="Cyclase"/>
    <property type="match status" value="1"/>
</dbReference>
<dbReference type="RefSeq" id="XP_013065116.1">
    <property type="nucleotide sequence ID" value="XM_013209662.2"/>
</dbReference>
<sequence>MKNSCVLALFAALVCVESRLIDLSHKHGPDGIMSFQMPHYNWTELFKGDFQPGMYVKVGAYSTGEHGGTHMDVPAHFSPNGMSVDQIPLEMTIADGVMIDCAYEASRNRSYLMPTQKILDWESVNGRIPDNSAVIVNFGWSQYYNSFEKFMGTKNDNIYEFNFPTLSKAAGDFLYEQRNIKIIGTDTASPDGFDASGLPIHMKYLPNNRLILEELKDTGLLPPKGFRLHASPVKFVGATGAQVRAFAIVSDTRDLECCMNGAVTTVSAFALVLLSSAFVFLG</sequence>
<dbReference type="EnsemblMetazoa" id="BGLB027167-RB">
    <property type="protein sequence ID" value="BGLB027167-PB"/>
    <property type="gene ID" value="BGLB027167"/>
</dbReference>
<dbReference type="VEuPathDB" id="VectorBase:BGLB027167"/>
<name>A0A2C9L577_BIOGL</name>
<dbReference type="GeneID" id="106053968"/>
<feature type="signal peptide" evidence="2">
    <location>
        <begin position="1"/>
        <end position="18"/>
    </location>
</feature>
<dbReference type="Gene3D" id="3.50.30.50">
    <property type="entry name" value="Putative cyclase"/>
    <property type="match status" value="1"/>
</dbReference>
<dbReference type="PANTHER" id="PTHR31118:SF12">
    <property type="entry name" value="CYCLASE-LIKE PROTEIN 2"/>
    <property type="match status" value="1"/>
</dbReference>
<keyword evidence="2" id="KW-0732">Signal</keyword>
<evidence type="ECO:0000256" key="1">
    <source>
        <dbReference type="ARBA" id="ARBA00007865"/>
    </source>
</evidence>
<protein>
    <submittedName>
        <fullName evidence="6 7">Isatin hydrolase-like</fullName>
    </submittedName>
</protein>
<dbReference type="KEGG" id="bgt:106053968"/>
<reference evidence="6 7" key="2">
    <citation type="submission" date="2025-04" db="UniProtKB">
        <authorList>
            <consortium name="RefSeq"/>
        </authorList>
    </citation>
    <scope>IDENTIFICATION</scope>
</reference>
<dbReference type="Proteomes" id="UP001165740">
    <property type="component" value="Chromosome 4"/>
</dbReference>
<dbReference type="InterPro" id="IPR037175">
    <property type="entry name" value="KFase_sf"/>
</dbReference>
<dbReference type="VEuPathDB" id="VectorBase:BGLAX_036347"/>
<dbReference type="AlphaFoldDB" id="A0A2C9L577"/>
<evidence type="ECO:0000313" key="5">
    <source>
        <dbReference type="Proteomes" id="UP001165740"/>
    </source>
</evidence>
<dbReference type="STRING" id="6526.A0A2C9L577"/>
<dbReference type="SUPFAM" id="SSF102198">
    <property type="entry name" value="Putative cyclase"/>
    <property type="match status" value="1"/>
</dbReference>
<gene>
    <name evidence="3" type="primary">106053968</name>
    <name evidence="6 7" type="synonym">LOC106053968</name>
</gene>
<evidence type="ECO:0000313" key="4">
    <source>
        <dbReference type="Proteomes" id="UP000076420"/>
    </source>
</evidence>
<proteinExistence type="inferred from homology"/>
<dbReference type="Proteomes" id="UP000076420">
    <property type="component" value="Unassembled WGS sequence"/>
</dbReference>
<dbReference type="PANTHER" id="PTHR31118">
    <property type="entry name" value="CYCLASE-LIKE PROTEIN 2"/>
    <property type="match status" value="1"/>
</dbReference>
<reference evidence="3" key="1">
    <citation type="submission" date="2020-05" db="UniProtKB">
        <authorList>
            <consortium name="EnsemblMetazoa"/>
        </authorList>
    </citation>
    <scope>IDENTIFICATION</scope>
    <source>
        <strain evidence="3">BB02</strain>
    </source>
</reference>
<evidence type="ECO:0000256" key="2">
    <source>
        <dbReference type="SAM" id="SignalP"/>
    </source>
</evidence>
<dbReference type="RefSeq" id="XP_013065115.1">
    <property type="nucleotide sequence ID" value="XM_013209661.2"/>
</dbReference>
<accession>A0A2C9L577</accession>
<dbReference type="InterPro" id="IPR007325">
    <property type="entry name" value="KFase/CYL"/>
</dbReference>
<evidence type="ECO:0000313" key="6">
    <source>
        <dbReference type="RefSeq" id="XP_013065115.1"/>
    </source>
</evidence>
<evidence type="ECO:0000313" key="7">
    <source>
        <dbReference type="RefSeq" id="XP_013065116.1"/>
    </source>
</evidence>